<dbReference type="SMART" id="SM00178">
    <property type="entry name" value="SAR"/>
    <property type="match status" value="1"/>
</dbReference>
<dbReference type="Proteomes" id="UP000431533">
    <property type="component" value="Unassembled WGS sequence"/>
</dbReference>
<evidence type="ECO:0000256" key="3">
    <source>
        <dbReference type="ARBA" id="ARBA00022741"/>
    </source>
</evidence>
<feature type="binding site" evidence="7">
    <location>
        <position position="31"/>
    </location>
    <ligand>
        <name>Mg(2+)</name>
        <dbReference type="ChEBI" id="CHEBI:18420"/>
    </ligand>
</feature>
<dbReference type="InterPro" id="IPR024156">
    <property type="entry name" value="Small_GTPase_ARF"/>
</dbReference>
<evidence type="ECO:0000313" key="11">
    <source>
        <dbReference type="Proteomes" id="UP000431533"/>
    </source>
</evidence>
<organism evidence="10 11">
    <name type="scientific">Lachnellula hyalina</name>
    <dbReference type="NCBI Taxonomy" id="1316788"/>
    <lineage>
        <taxon>Eukaryota</taxon>
        <taxon>Fungi</taxon>
        <taxon>Dikarya</taxon>
        <taxon>Ascomycota</taxon>
        <taxon>Pezizomycotina</taxon>
        <taxon>Leotiomycetes</taxon>
        <taxon>Helotiales</taxon>
        <taxon>Lachnaceae</taxon>
        <taxon>Lachnellula</taxon>
    </lineage>
</organism>
<gene>
    <name evidence="10" type="primary">ARF6</name>
    <name evidence="10" type="ORF">LHYA1_G000917</name>
</gene>
<evidence type="ECO:0000256" key="8">
    <source>
        <dbReference type="RuleBase" id="RU003925"/>
    </source>
</evidence>
<dbReference type="GO" id="GO:0005525">
    <property type="term" value="F:GTP binding"/>
    <property type="evidence" value="ECO:0007669"/>
    <property type="project" value="UniProtKB-KW"/>
</dbReference>
<dbReference type="Pfam" id="PF00025">
    <property type="entry name" value="Arf"/>
    <property type="match status" value="2"/>
</dbReference>
<sequence length="216" mass="24376">MGGQISKMMGKIFGSKEMRLLMLGLDAAGKTTILYKLKLNQDVTTIPTVGFNVETVTYKNVKFNVWDVGGQDKIRPLWRHYFSEAEGEWGMVERREERGMRMRSAMLIIVIIGTQGLIFVIDSSDKVRMEEARQELHRIINDREMKESLLLVFANKQDVPGAMKPQEVTDALKLTTLKDKIWFVVPSCATTGEGLLEGLAWLSNNVKSPPNGQAKK</sequence>
<evidence type="ECO:0000256" key="6">
    <source>
        <dbReference type="PIRSR" id="PIRSR606689-1"/>
    </source>
</evidence>
<accession>A0A8H8R770</accession>
<dbReference type="SMART" id="SM00177">
    <property type="entry name" value="ARF"/>
    <property type="match status" value="1"/>
</dbReference>
<dbReference type="GO" id="GO:0046872">
    <property type="term" value="F:metal ion binding"/>
    <property type="evidence" value="ECO:0007669"/>
    <property type="project" value="UniProtKB-KW"/>
</dbReference>
<dbReference type="NCBIfam" id="TIGR00231">
    <property type="entry name" value="small_GTP"/>
    <property type="match status" value="1"/>
</dbReference>
<keyword evidence="7" id="KW-0460">Magnesium</keyword>
<dbReference type="RefSeq" id="XP_031008506.1">
    <property type="nucleotide sequence ID" value="XM_031145906.1"/>
</dbReference>
<dbReference type="CDD" id="cd04149">
    <property type="entry name" value="Arf6"/>
    <property type="match status" value="1"/>
</dbReference>
<dbReference type="SUPFAM" id="SSF52540">
    <property type="entry name" value="P-loop containing nucleoside triphosphate hydrolases"/>
    <property type="match status" value="1"/>
</dbReference>
<dbReference type="InterPro" id="IPR041838">
    <property type="entry name" value="Arf6"/>
</dbReference>
<keyword evidence="11" id="KW-1185">Reference proteome</keyword>
<dbReference type="InterPro" id="IPR006689">
    <property type="entry name" value="Small_GTPase_ARF/SAR"/>
</dbReference>
<dbReference type="PANTHER" id="PTHR11711">
    <property type="entry name" value="ADP RIBOSYLATION FACTOR-RELATED"/>
    <property type="match status" value="1"/>
</dbReference>
<dbReference type="InterPro" id="IPR005225">
    <property type="entry name" value="Small_GTP-bd"/>
</dbReference>
<dbReference type="AlphaFoldDB" id="A0A8H8R770"/>
<dbReference type="FunFam" id="3.40.50.300:FF:000832">
    <property type="entry name" value="ADP-ribosylation factor 6"/>
    <property type="match status" value="1"/>
</dbReference>
<comment type="caution">
    <text evidence="10">The sequence shown here is derived from an EMBL/GenBank/DDBJ whole genome shotgun (WGS) entry which is preliminary data.</text>
</comment>
<name>A0A8H8R770_9HELO</name>
<evidence type="ECO:0000313" key="10">
    <source>
        <dbReference type="EMBL" id="TVY29719.1"/>
    </source>
</evidence>
<dbReference type="GeneID" id="41981115"/>
<evidence type="ECO:0000256" key="7">
    <source>
        <dbReference type="PIRSR" id="PIRSR606689-2"/>
    </source>
</evidence>
<keyword evidence="3 6" id="KW-0547">Nucleotide-binding</keyword>
<keyword evidence="7" id="KW-0479">Metal-binding</keyword>
<keyword evidence="9" id="KW-0472">Membrane</keyword>
<keyword evidence="9" id="KW-1133">Transmembrane helix</keyword>
<dbReference type="InterPro" id="IPR027417">
    <property type="entry name" value="P-loop_NTPase"/>
</dbReference>
<evidence type="ECO:0000256" key="2">
    <source>
        <dbReference type="ARBA" id="ARBA00022707"/>
    </source>
</evidence>
<evidence type="ECO:0000256" key="9">
    <source>
        <dbReference type="SAM" id="Phobius"/>
    </source>
</evidence>
<evidence type="ECO:0000256" key="5">
    <source>
        <dbReference type="ARBA" id="ARBA00023288"/>
    </source>
</evidence>
<dbReference type="EMBL" id="QGMH01000015">
    <property type="protein sequence ID" value="TVY29719.1"/>
    <property type="molecule type" value="Genomic_DNA"/>
</dbReference>
<dbReference type="OrthoDB" id="2011769at2759"/>
<evidence type="ECO:0000256" key="1">
    <source>
        <dbReference type="ARBA" id="ARBA00010290"/>
    </source>
</evidence>
<protein>
    <submittedName>
        <fullName evidence="10">ADP-ribosylation factor</fullName>
    </submittedName>
</protein>
<dbReference type="GO" id="GO:0003924">
    <property type="term" value="F:GTPase activity"/>
    <property type="evidence" value="ECO:0007669"/>
    <property type="project" value="InterPro"/>
</dbReference>
<keyword evidence="2" id="KW-0519">Myristate</keyword>
<keyword evidence="9" id="KW-0812">Transmembrane</keyword>
<feature type="transmembrane region" description="Helical" evidence="9">
    <location>
        <begin position="104"/>
        <end position="121"/>
    </location>
</feature>
<dbReference type="Gene3D" id="3.40.50.300">
    <property type="entry name" value="P-loop containing nucleotide triphosphate hydrolases"/>
    <property type="match status" value="1"/>
</dbReference>
<feature type="binding site" evidence="6">
    <location>
        <begin position="155"/>
        <end position="158"/>
    </location>
    <ligand>
        <name>GTP</name>
        <dbReference type="ChEBI" id="CHEBI:37565"/>
    </ligand>
</feature>
<keyword evidence="5" id="KW-0449">Lipoprotein</keyword>
<feature type="binding site" evidence="6">
    <location>
        <begin position="24"/>
        <end position="31"/>
    </location>
    <ligand>
        <name>GTP</name>
        <dbReference type="ChEBI" id="CHEBI:37565"/>
    </ligand>
</feature>
<comment type="similarity">
    <text evidence="1 8">Belongs to the small GTPase superfamily. Arf family.</text>
</comment>
<evidence type="ECO:0000256" key="4">
    <source>
        <dbReference type="ARBA" id="ARBA00023134"/>
    </source>
</evidence>
<feature type="binding site" evidence="7">
    <location>
        <position position="48"/>
    </location>
    <ligand>
        <name>Mg(2+)</name>
        <dbReference type="ChEBI" id="CHEBI:18420"/>
    </ligand>
</feature>
<feature type="binding site" evidence="6">
    <location>
        <position position="70"/>
    </location>
    <ligand>
        <name>GTP</name>
        <dbReference type="ChEBI" id="CHEBI:37565"/>
    </ligand>
</feature>
<keyword evidence="4 6" id="KW-0342">GTP-binding</keyword>
<dbReference type="PRINTS" id="PR00328">
    <property type="entry name" value="SAR1GTPBP"/>
</dbReference>
<reference evidence="10 11" key="1">
    <citation type="submission" date="2018-05" db="EMBL/GenBank/DDBJ databases">
        <title>Genome sequencing and assembly of the regulated plant pathogen Lachnellula willkommii and related sister species for the development of diagnostic species identification markers.</title>
        <authorList>
            <person name="Giroux E."/>
            <person name="Bilodeau G."/>
        </authorList>
    </citation>
    <scope>NUCLEOTIDE SEQUENCE [LARGE SCALE GENOMIC DNA]</scope>
    <source>
        <strain evidence="10 11">CBS 185.66</strain>
    </source>
</reference>
<proteinExistence type="inferred from homology"/>
<dbReference type="PROSITE" id="PS51417">
    <property type="entry name" value="ARF"/>
    <property type="match status" value="1"/>
</dbReference>